<dbReference type="AlphaFoldDB" id="A0A8J4YK86"/>
<keyword evidence="2" id="KW-1185">Reference proteome</keyword>
<accession>A0A8J4YK86</accession>
<reference evidence="1" key="1">
    <citation type="submission" date="2020-07" db="EMBL/GenBank/DDBJ databases">
        <title>The High-quality genome of the commercially important snow crab, Chionoecetes opilio.</title>
        <authorList>
            <person name="Jeong J.-H."/>
            <person name="Ryu S."/>
        </authorList>
    </citation>
    <scope>NUCLEOTIDE SEQUENCE</scope>
    <source>
        <strain evidence="1">MADBK_172401_WGS</strain>
        <tissue evidence="1">Digestive gland</tissue>
    </source>
</reference>
<name>A0A8J4YK86_CHIOP</name>
<dbReference type="EMBL" id="JACEEZ010001835">
    <property type="protein sequence ID" value="KAG0728797.1"/>
    <property type="molecule type" value="Genomic_DNA"/>
</dbReference>
<dbReference type="Proteomes" id="UP000770661">
    <property type="component" value="Unassembled WGS sequence"/>
</dbReference>
<comment type="caution">
    <text evidence="1">The sequence shown here is derived from an EMBL/GenBank/DDBJ whole genome shotgun (WGS) entry which is preliminary data.</text>
</comment>
<evidence type="ECO:0000313" key="1">
    <source>
        <dbReference type="EMBL" id="KAG0728797.1"/>
    </source>
</evidence>
<sequence length="108" mass="11620">MEVMDPKGRTLACFGSTPSWGVSVMLRRWLRILYKGLGILQTAATLPGCSSFPLGKVEVLSPLCFSHGRVIGYESRWGSSMNGAAPRKPLSRLFGKVGSLAHGVDSHS</sequence>
<organism evidence="1 2">
    <name type="scientific">Chionoecetes opilio</name>
    <name type="common">Atlantic snow crab</name>
    <name type="synonym">Cancer opilio</name>
    <dbReference type="NCBI Taxonomy" id="41210"/>
    <lineage>
        <taxon>Eukaryota</taxon>
        <taxon>Metazoa</taxon>
        <taxon>Ecdysozoa</taxon>
        <taxon>Arthropoda</taxon>
        <taxon>Crustacea</taxon>
        <taxon>Multicrustacea</taxon>
        <taxon>Malacostraca</taxon>
        <taxon>Eumalacostraca</taxon>
        <taxon>Eucarida</taxon>
        <taxon>Decapoda</taxon>
        <taxon>Pleocyemata</taxon>
        <taxon>Brachyura</taxon>
        <taxon>Eubrachyura</taxon>
        <taxon>Majoidea</taxon>
        <taxon>Majidae</taxon>
        <taxon>Chionoecetes</taxon>
    </lineage>
</organism>
<protein>
    <submittedName>
        <fullName evidence="1">Uncharacterized protein</fullName>
    </submittedName>
</protein>
<evidence type="ECO:0000313" key="2">
    <source>
        <dbReference type="Proteomes" id="UP000770661"/>
    </source>
</evidence>
<proteinExistence type="predicted"/>
<gene>
    <name evidence="1" type="ORF">GWK47_031729</name>
</gene>